<dbReference type="PANTHER" id="PTHR30472:SF67">
    <property type="entry name" value="PERMEASE OF ABC TRANSPORTER-RELATED"/>
    <property type="match status" value="1"/>
</dbReference>
<protein>
    <submittedName>
        <fullName evidence="9">Iron complex transport system permease protein</fullName>
    </submittedName>
</protein>
<dbReference type="GO" id="GO:0033214">
    <property type="term" value="P:siderophore-iron import into cell"/>
    <property type="evidence" value="ECO:0007669"/>
    <property type="project" value="TreeGrafter"/>
</dbReference>
<proteinExistence type="inferred from homology"/>
<keyword evidence="3" id="KW-0813">Transport</keyword>
<feature type="transmembrane region" description="Helical" evidence="8">
    <location>
        <begin position="239"/>
        <end position="266"/>
    </location>
</feature>
<dbReference type="Gene3D" id="1.10.3470.10">
    <property type="entry name" value="ABC transporter involved in vitamin B12 uptake, BtuC"/>
    <property type="match status" value="1"/>
</dbReference>
<evidence type="ECO:0000256" key="8">
    <source>
        <dbReference type="SAM" id="Phobius"/>
    </source>
</evidence>
<comment type="caution">
    <text evidence="9">The sequence shown here is derived from an EMBL/GenBank/DDBJ whole genome shotgun (WGS) entry which is preliminary data.</text>
</comment>
<evidence type="ECO:0000256" key="2">
    <source>
        <dbReference type="ARBA" id="ARBA00007935"/>
    </source>
</evidence>
<feature type="transmembrane region" description="Helical" evidence="8">
    <location>
        <begin position="311"/>
        <end position="330"/>
    </location>
</feature>
<evidence type="ECO:0000313" key="9">
    <source>
        <dbReference type="EMBL" id="MBB5720570.1"/>
    </source>
</evidence>
<gene>
    <name evidence="9" type="ORF">FHS72_000174</name>
</gene>
<evidence type="ECO:0000256" key="5">
    <source>
        <dbReference type="ARBA" id="ARBA00022692"/>
    </source>
</evidence>
<feature type="transmembrane region" description="Helical" evidence="8">
    <location>
        <begin position="7"/>
        <end position="26"/>
    </location>
</feature>
<evidence type="ECO:0000256" key="7">
    <source>
        <dbReference type="ARBA" id="ARBA00023136"/>
    </source>
</evidence>
<dbReference type="PANTHER" id="PTHR30472">
    <property type="entry name" value="FERRIC ENTEROBACTIN TRANSPORT SYSTEM PERMEASE PROTEIN"/>
    <property type="match status" value="1"/>
</dbReference>
<feature type="transmembrane region" description="Helical" evidence="8">
    <location>
        <begin position="149"/>
        <end position="171"/>
    </location>
</feature>
<sequence>MRCQFKLTILAVIILIVAMLAGVFFGTADVTWADRWAALTGAPDAPRTLSLILWQWRMPRVLVVAIVGASLALAGVMMQTVLHNPLADPYLMGLSSGASAAAVGAILWLPSWVASTLGVPLIAFLGAVGAFVLTLGLSYRRGTMMSPLVVILAGVAVSLMFQSMTAFFLYVGDPHATRTALGWLMGTAAGATWSELWLPLAALCGVTVFALSRAQNLDALLLGDERATALGVPVRGLRVVVFCAVALLAGLSVAIVGIVGFVGLIVPHMARLLVGGRHLALIPFSLILGALVLVVVDLMCRVMLAPEEMPLGVLLAIFAAPPFILILRRVRHAF</sequence>
<dbReference type="RefSeq" id="WP_183524112.1">
    <property type="nucleotide sequence ID" value="NZ_JACIJM010000001.1"/>
</dbReference>
<feature type="transmembrane region" description="Helical" evidence="8">
    <location>
        <begin position="58"/>
        <end position="78"/>
    </location>
</feature>
<evidence type="ECO:0000313" key="10">
    <source>
        <dbReference type="Proteomes" id="UP000535415"/>
    </source>
</evidence>
<evidence type="ECO:0000256" key="3">
    <source>
        <dbReference type="ARBA" id="ARBA00022448"/>
    </source>
</evidence>
<keyword evidence="6 8" id="KW-1133">Transmembrane helix</keyword>
<dbReference type="SUPFAM" id="SSF81345">
    <property type="entry name" value="ABC transporter involved in vitamin B12 uptake, BtuC"/>
    <property type="match status" value="1"/>
</dbReference>
<dbReference type="CDD" id="cd06550">
    <property type="entry name" value="TM_ABC_iron-siderophores_like"/>
    <property type="match status" value="1"/>
</dbReference>
<dbReference type="InterPro" id="IPR000522">
    <property type="entry name" value="ABC_transptr_permease_BtuC"/>
</dbReference>
<keyword evidence="4" id="KW-1003">Cell membrane</keyword>
<evidence type="ECO:0000256" key="4">
    <source>
        <dbReference type="ARBA" id="ARBA00022475"/>
    </source>
</evidence>
<dbReference type="GO" id="GO:0022857">
    <property type="term" value="F:transmembrane transporter activity"/>
    <property type="evidence" value="ECO:0007669"/>
    <property type="project" value="InterPro"/>
</dbReference>
<evidence type="ECO:0000256" key="1">
    <source>
        <dbReference type="ARBA" id="ARBA00004651"/>
    </source>
</evidence>
<evidence type="ECO:0000256" key="6">
    <source>
        <dbReference type="ARBA" id="ARBA00022989"/>
    </source>
</evidence>
<dbReference type="Proteomes" id="UP000535415">
    <property type="component" value="Unassembled WGS sequence"/>
</dbReference>
<dbReference type="Pfam" id="PF01032">
    <property type="entry name" value="FecCD"/>
    <property type="match status" value="1"/>
</dbReference>
<feature type="transmembrane region" description="Helical" evidence="8">
    <location>
        <begin position="90"/>
        <end position="111"/>
    </location>
</feature>
<keyword evidence="10" id="KW-1185">Reference proteome</keyword>
<accession>A0A7W9BHH5</accession>
<dbReference type="FunFam" id="1.10.3470.10:FF:000001">
    <property type="entry name" value="Vitamin B12 ABC transporter permease BtuC"/>
    <property type="match status" value="1"/>
</dbReference>
<keyword evidence="7 8" id="KW-0472">Membrane</keyword>
<dbReference type="EMBL" id="JACIJM010000001">
    <property type="protein sequence ID" value="MBB5720570.1"/>
    <property type="molecule type" value="Genomic_DNA"/>
</dbReference>
<comment type="similarity">
    <text evidence="2">Belongs to the binding-protein-dependent transport system permease family. FecCD subfamily.</text>
</comment>
<dbReference type="GO" id="GO:0005886">
    <property type="term" value="C:plasma membrane"/>
    <property type="evidence" value="ECO:0007669"/>
    <property type="project" value="UniProtKB-SubCell"/>
</dbReference>
<reference evidence="9 10" key="1">
    <citation type="submission" date="2020-08" db="EMBL/GenBank/DDBJ databases">
        <title>Genomic Encyclopedia of Type Strains, Phase IV (KMG-IV): sequencing the most valuable type-strain genomes for metagenomic binning, comparative biology and taxonomic classification.</title>
        <authorList>
            <person name="Goeker M."/>
        </authorList>
    </citation>
    <scope>NUCLEOTIDE SEQUENCE [LARGE SCALE GENOMIC DNA]</scope>
    <source>
        <strain evidence="9 10">DSM 101064</strain>
    </source>
</reference>
<comment type="subcellular location">
    <subcellularLocation>
        <location evidence="1">Cell membrane</location>
        <topology evidence="1">Multi-pass membrane protein</topology>
    </subcellularLocation>
</comment>
<feature type="transmembrane region" description="Helical" evidence="8">
    <location>
        <begin position="117"/>
        <end position="137"/>
    </location>
</feature>
<name>A0A7W9BHH5_9RHOB</name>
<keyword evidence="5 8" id="KW-0812">Transmembrane</keyword>
<dbReference type="InterPro" id="IPR037294">
    <property type="entry name" value="ABC_BtuC-like"/>
</dbReference>
<organism evidence="9 10">
    <name type="scientific">Yoonia ponticola</name>
    <dbReference type="NCBI Taxonomy" id="1524255"/>
    <lineage>
        <taxon>Bacteria</taxon>
        <taxon>Pseudomonadati</taxon>
        <taxon>Pseudomonadota</taxon>
        <taxon>Alphaproteobacteria</taxon>
        <taxon>Rhodobacterales</taxon>
        <taxon>Paracoccaceae</taxon>
        <taxon>Yoonia</taxon>
    </lineage>
</organism>
<feature type="transmembrane region" description="Helical" evidence="8">
    <location>
        <begin position="278"/>
        <end position="299"/>
    </location>
</feature>
<dbReference type="AlphaFoldDB" id="A0A7W9BHH5"/>